<dbReference type="EMBL" id="FMAF01000038">
    <property type="protein sequence ID" value="SCB51272.1"/>
    <property type="molecule type" value="Genomic_DNA"/>
</dbReference>
<evidence type="ECO:0008006" key="3">
    <source>
        <dbReference type="Google" id="ProtNLM"/>
    </source>
</evidence>
<dbReference type="RefSeq" id="WP_092576999.1">
    <property type="nucleotide sequence ID" value="NZ_FMAF01000038.1"/>
</dbReference>
<evidence type="ECO:0000313" key="2">
    <source>
        <dbReference type="Proteomes" id="UP000199205"/>
    </source>
</evidence>
<proteinExistence type="predicted"/>
<reference evidence="1 2" key="1">
    <citation type="submission" date="2016-08" db="EMBL/GenBank/DDBJ databases">
        <authorList>
            <person name="Seilhamer J.J."/>
        </authorList>
    </citation>
    <scope>NUCLEOTIDE SEQUENCE [LARGE SCALE GENOMIC DNA]</scope>
    <source>
        <strain evidence="1 2">P1-7</strain>
    </source>
</reference>
<dbReference type="AlphaFoldDB" id="A0A1C3XG67"/>
<gene>
    <name evidence="1" type="ORF">GA0061101_13821</name>
</gene>
<organism evidence="1 2">
    <name type="scientific">Rhizobium lusitanum</name>
    <dbReference type="NCBI Taxonomy" id="293958"/>
    <lineage>
        <taxon>Bacteria</taxon>
        <taxon>Pseudomonadati</taxon>
        <taxon>Pseudomonadota</taxon>
        <taxon>Alphaproteobacteria</taxon>
        <taxon>Hyphomicrobiales</taxon>
        <taxon>Rhizobiaceae</taxon>
        <taxon>Rhizobium/Agrobacterium group</taxon>
        <taxon>Rhizobium</taxon>
    </lineage>
</organism>
<sequence>MSDNRMPPNGSVFQYPYLWKWQQDRGETEGRKERPVCMMLAIPRGKQTHLILLAISGTPPRSDQTALEIPALERRRSGLREWKDGWITVSEYNYDVAETSFYYDPNAEILGQFSKAFLGKVAEAAKPFITQKSAQIKRR</sequence>
<name>A0A1C3XG67_9HYPH</name>
<protein>
    <recommendedName>
        <fullName evidence="3">PemK-like, MazF-like toxin of type II toxin-antitoxin system</fullName>
    </recommendedName>
</protein>
<dbReference type="Proteomes" id="UP000199205">
    <property type="component" value="Unassembled WGS sequence"/>
</dbReference>
<evidence type="ECO:0000313" key="1">
    <source>
        <dbReference type="EMBL" id="SCB51272.1"/>
    </source>
</evidence>
<accession>A0A1C3XG67</accession>
<dbReference type="OrthoDB" id="7432864at2"/>